<keyword evidence="4 7" id="KW-1133">Transmembrane helix</keyword>
<evidence type="ECO:0000256" key="5">
    <source>
        <dbReference type="ARBA" id="ARBA00023136"/>
    </source>
</evidence>
<dbReference type="Proteomes" id="UP000474967">
    <property type="component" value="Unassembled WGS sequence"/>
</dbReference>
<evidence type="ECO:0000256" key="4">
    <source>
        <dbReference type="ARBA" id="ARBA00022989"/>
    </source>
</evidence>
<comment type="caution">
    <text evidence="8">The sequence shown here is derived from an EMBL/GenBank/DDBJ whole genome shotgun (WGS) entry which is preliminary data.</text>
</comment>
<feature type="transmembrane region" description="Helical" evidence="7">
    <location>
        <begin position="237"/>
        <end position="261"/>
    </location>
</feature>
<comment type="subcellular location">
    <subcellularLocation>
        <location evidence="1">Cell membrane</location>
        <topology evidence="1">Multi-pass membrane protein</topology>
    </subcellularLocation>
</comment>
<evidence type="ECO:0000313" key="8">
    <source>
        <dbReference type="EMBL" id="NEN05427.1"/>
    </source>
</evidence>
<keyword evidence="9" id="KW-1185">Reference proteome</keyword>
<proteinExistence type="predicted"/>
<reference evidence="8 9" key="1">
    <citation type="journal article" date="2014" name="J. Microbiol.">
        <title>Diaminobutyricibacter tongyongensis gen. nov., sp. nov. and Homoserinibacter gongjuensis gen. nov., sp. nov. belong to the family Microbacteriaceae.</title>
        <authorList>
            <person name="Kim S.J."/>
            <person name="Ahn J.H."/>
            <person name="Weon H.Y."/>
            <person name="Hamada M."/>
            <person name="Suzuki K."/>
            <person name="Kwon S.W."/>
        </authorList>
    </citation>
    <scope>NUCLEOTIDE SEQUENCE [LARGE SCALE GENOMIC DNA]</scope>
    <source>
        <strain evidence="8 9">NBRC 108724</strain>
    </source>
</reference>
<feature type="transmembrane region" description="Helical" evidence="7">
    <location>
        <begin position="273"/>
        <end position="294"/>
    </location>
</feature>
<name>A0A6L9XW40_9MICO</name>
<keyword evidence="5 7" id="KW-0472">Membrane</keyword>
<keyword evidence="3 7" id="KW-0812">Transmembrane</keyword>
<feature type="transmembrane region" description="Helical" evidence="7">
    <location>
        <begin position="206"/>
        <end position="225"/>
    </location>
</feature>
<sequence length="353" mass="38000">MSDVGASERLVDAPSPDDPRKPHTPAQVERPSWKVVAKRTFREFSVDKCTDMAAALTYFGILSIFPAILALVSLLGVIGQGRKATDALLGILGSVAPGSTAQLLRGPIENAVNSPASGFALVFGIVLAIWSASGYVGAFSRAMNRIYEIDEGRPFWKLKPQQLLVTVITLVLVAIVALILVVSGPVTRAIGDTLGLGTLPRLIWEIAKWPVLLVVVVAIVALLYYATPNARQPKFRWISMGALLAMIVLGVATLLFGLYVAVFSNYAKTYGSLAGVIVFLLWVWIANLALLFGAEFDSELERGRELQAGIAAEETIQLPPRDTRLSEKSVAKENALIAEGRRVREDASASDDS</sequence>
<feature type="transmembrane region" description="Helical" evidence="7">
    <location>
        <begin position="116"/>
        <end position="138"/>
    </location>
</feature>
<dbReference type="PANTHER" id="PTHR30213:SF0">
    <property type="entry name" value="UPF0761 MEMBRANE PROTEIN YIHY"/>
    <property type="match status" value="1"/>
</dbReference>
<dbReference type="EMBL" id="JAAGWY010000001">
    <property type="protein sequence ID" value="NEN05427.1"/>
    <property type="molecule type" value="Genomic_DNA"/>
</dbReference>
<dbReference type="NCBIfam" id="TIGR00765">
    <property type="entry name" value="yihY_not_rbn"/>
    <property type="match status" value="1"/>
</dbReference>
<feature type="region of interest" description="Disordered" evidence="6">
    <location>
        <begin position="1"/>
        <end position="30"/>
    </location>
</feature>
<organism evidence="8 9">
    <name type="scientific">Leifsonia tongyongensis</name>
    <dbReference type="NCBI Taxonomy" id="1268043"/>
    <lineage>
        <taxon>Bacteria</taxon>
        <taxon>Bacillati</taxon>
        <taxon>Actinomycetota</taxon>
        <taxon>Actinomycetes</taxon>
        <taxon>Micrococcales</taxon>
        <taxon>Microbacteriaceae</taxon>
        <taxon>Leifsonia</taxon>
    </lineage>
</organism>
<keyword evidence="2" id="KW-1003">Cell membrane</keyword>
<evidence type="ECO:0000256" key="2">
    <source>
        <dbReference type="ARBA" id="ARBA00022475"/>
    </source>
</evidence>
<evidence type="ECO:0000256" key="6">
    <source>
        <dbReference type="SAM" id="MobiDB-lite"/>
    </source>
</evidence>
<gene>
    <name evidence="8" type="ORF">G3T36_06040</name>
</gene>
<dbReference type="AlphaFoldDB" id="A0A6L9XW40"/>
<dbReference type="InterPro" id="IPR017039">
    <property type="entry name" value="Virul_fac_BrkB"/>
</dbReference>
<dbReference type="PIRSF" id="PIRSF035875">
    <property type="entry name" value="RNase_BN"/>
    <property type="match status" value="1"/>
</dbReference>
<feature type="transmembrane region" description="Helical" evidence="7">
    <location>
        <begin position="163"/>
        <end position="186"/>
    </location>
</feature>
<evidence type="ECO:0000256" key="3">
    <source>
        <dbReference type="ARBA" id="ARBA00022692"/>
    </source>
</evidence>
<evidence type="ECO:0000256" key="7">
    <source>
        <dbReference type="SAM" id="Phobius"/>
    </source>
</evidence>
<accession>A0A6L9XW40</accession>
<dbReference type="RefSeq" id="WP_163288642.1">
    <property type="nucleotide sequence ID" value="NZ_JAAGWY010000001.1"/>
</dbReference>
<dbReference type="GO" id="GO:0005886">
    <property type="term" value="C:plasma membrane"/>
    <property type="evidence" value="ECO:0007669"/>
    <property type="project" value="UniProtKB-SubCell"/>
</dbReference>
<feature type="transmembrane region" description="Helical" evidence="7">
    <location>
        <begin position="52"/>
        <end position="75"/>
    </location>
</feature>
<evidence type="ECO:0000313" key="9">
    <source>
        <dbReference type="Proteomes" id="UP000474967"/>
    </source>
</evidence>
<evidence type="ECO:0000256" key="1">
    <source>
        <dbReference type="ARBA" id="ARBA00004651"/>
    </source>
</evidence>
<dbReference type="PANTHER" id="PTHR30213">
    <property type="entry name" value="INNER MEMBRANE PROTEIN YHJD"/>
    <property type="match status" value="1"/>
</dbReference>
<protein>
    <submittedName>
        <fullName evidence="8">YihY/virulence factor BrkB family protein</fullName>
    </submittedName>
</protein>
<dbReference type="Pfam" id="PF03631">
    <property type="entry name" value="Virul_fac_BrkB"/>
    <property type="match status" value="1"/>
</dbReference>